<accession>G5AHD5</accession>
<dbReference type="GeneID" id="20637844"/>
<dbReference type="EMBL" id="JH159169">
    <property type="protein sequence ID" value="EGZ05113.1"/>
    <property type="molecule type" value="Genomic_DNA"/>
</dbReference>
<sequence length="330" mass="37542">MERLSSPSNEPEQLAGALTWCRGLVERIEHPMKKLRKLMEREEAKEVYKVYSTIMASMQAQSKLKRAPLRQLRPSAREIKYLRLLNVEVPQSTLQTSAKEEMFHKCRGEIMYTVEPNNAMIEGVHPLEEPLIVTNLKDNLNTIQDTLSASNVPLLEHQAKPVAVSKHERQHKSYIVQRMLISARAQRNSLATAVKRLDSDGDGSSLKDMYSIMTIPIVLAAVSEYEEENEVMLAAFEGKYDGYGYLPEEYAVGELPEEHVRAIHAHVMKQRKAGATDYQIIKAWKVYKDTEPLVKNMPTYSGTFVMKPSEEVVEVLESNQLERQTKIAIG</sequence>
<organism evidence="2 3">
    <name type="scientific">Phytophthora sojae (strain P6497)</name>
    <name type="common">Soybean stem and root rot agent</name>
    <name type="synonym">Phytophthora megasperma f. sp. glycines</name>
    <dbReference type="NCBI Taxonomy" id="1094619"/>
    <lineage>
        <taxon>Eukaryota</taxon>
        <taxon>Sar</taxon>
        <taxon>Stramenopiles</taxon>
        <taxon>Oomycota</taxon>
        <taxon>Peronosporomycetes</taxon>
        <taxon>Peronosporales</taxon>
        <taxon>Peronosporaceae</taxon>
        <taxon>Phytophthora</taxon>
    </lineage>
</organism>
<dbReference type="KEGG" id="psoj:PHYSODRAFT_248572"/>
<dbReference type="SMR" id="G5AHD5"/>
<dbReference type="STRING" id="1094619.G5AHD5"/>
<evidence type="ECO:0000313" key="2">
    <source>
        <dbReference type="EMBL" id="EGZ05113.1"/>
    </source>
</evidence>
<dbReference type="Proteomes" id="UP000002640">
    <property type="component" value="Unassembled WGS sequence"/>
</dbReference>
<reference evidence="2 3" key="1">
    <citation type="journal article" date="2006" name="Science">
        <title>Phytophthora genome sequences uncover evolutionary origins and mechanisms of pathogenesis.</title>
        <authorList>
            <person name="Tyler B.M."/>
            <person name="Tripathy S."/>
            <person name="Zhang X."/>
            <person name="Dehal P."/>
            <person name="Jiang R.H."/>
            <person name="Aerts A."/>
            <person name="Arredondo F.D."/>
            <person name="Baxter L."/>
            <person name="Bensasson D."/>
            <person name="Beynon J.L."/>
            <person name="Chapman J."/>
            <person name="Damasceno C.M."/>
            <person name="Dorrance A.E."/>
            <person name="Dou D."/>
            <person name="Dickerman A.W."/>
            <person name="Dubchak I.L."/>
            <person name="Garbelotto M."/>
            <person name="Gijzen M."/>
            <person name="Gordon S.G."/>
            <person name="Govers F."/>
            <person name="Grunwald N.J."/>
            <person name="Huang W."/>
            <person name="Ivors K.L."/>
            <person name="Jones R.W."/>
            <person name="Kamoun S."/>
            <person name="Krampis K."/>
            <person name="Lamour K.H."/>
            <person name="Lee M.K."/>
            <person name="McDonald W.H."/>
            <person name="Medina M."/>
            <person name="Meijer H.J."/>
            <person name="Nordberg E.K."/>
            <person name="Maclean D.J."/>
            <person name="Ospina-Giraldo M.D."/>
            <person name="Morris P.F."/>
            <person name="Phuntumart V."/>
            <person name="Putnam N.H."/>
            <person name="Rash S."/>
            <person name="Rose J.K."/>
            <person name="Sakihama Y."/>
            <person name="Salamov A.A."/>
            <person name="Savidor A."/>
            <person name="Scheuring C.F."/>
            <person name="Smith B.M."/>
            <person name="Sobral B.W."/>
            <person name="Terry A."/>
            <person name="Torto-Alalibo T.A."/>
            <person name="Win J."/>
            <person name="Xu Z."/>
            <person name="Zhang H."/>
            <person name="Grigoriev I.V."/>
            <person name="Rokhsar D.S."/>
            <person name="Boore J.L."/>
        </authorList>
    </citation>
    <scope>NUCLEOTIDE SEQUENCE [LARGE SCALE GENOMIC DNA]</scope>
    <source>
        <strain evidence="2 3">P6497</strain>
    </source>
</reference>
<proteinExistence type="predicted"/>
<evidence type="ECO:0000259" key="1">
    <source>
        <dbReference type="Pfam" id="PF08385"/>
    </source>
</evidence>
<keyword evidence="3" id="KW-1185">Reference proteome</keyword>
<feature type="domain" description="Dynein heavy chain tail" evidence="1">
    <location>
        <begin position="72"/>
        <end position="147"/>
    </location>
</feature>
<dbReference type="RefSeq" id="XP_009539485.1">
    <property type="nucleotide sequence ID" value="XM_009541190.1"/>
</dbReference>
<dbReference type="Pfam" id="PF08385">
    <property type="entry name" value="DHC_N1"/>
    <property type="match status" value="2"/>
</dbReference>
<protein>
    <recommendedName>
        <fullName evidence="1">Dynein heavy chain tail domain-containing protein</fullName>
    </recommendedName>
</protein>
<dbReference type="InParanoid" id="G5AHD5"/>
<feature type="domain" description="Dynein heavy chain tail" evidence="1">
    <location>
        <begin position="13"/>
        <end position="61"/>
    </location>
</feature>
<dbReference type="InterPro" id="IPR013594">
    <property type="entry name" value="Dynein_heavy_tail"/>
</dbReference>
<name>G5AHD5_PHYSP</name>
<evidence type="ECO:0000313" key="3">
    <source>
        <dbReference type="Proteomes" id="UP000002640"/>
    </source>
</evidence>
<gene>
    <name evidence="2" type="ORF">PHYSODRAFT_248572</name>
</gene>
<dbReference type="AlphaFoldDB" id="G5AHD5"/>